<evidence type="ECO:0000259" key="13">
    <source>
        <dbReference type="PROSITE" id="PS51856"/>
    </source>
</evidence>
<dbReference type="HAMAP" id="MF_01884">
    <property type="entry name" value="Rho"/>
    <property type="match status" value="1"/>
</dbReference>
<comment type="caution">
    <text evidence="9">Lacks conserved residue(s) required for the propagation of feature annotation.</text>
</comment>
<keyword evidence="7 9" id="KW-0805">Transcription regulation</keyword>
<name>A0A975AV69_9THEO</name>
<dbReference type="NCBIfam" id="TIGR00767">
    <property type="entry name" value="rho"/>
    <property type="match status" value="1"/>
</dbReference>
<keyword evidence="2 9" id="KW-0547">Nucleotide-binding</keyword>
<evidence type="ECO:0000313" key="14">
    <source>
        <dbReference type="EMBL" id="QSZ27043.1"/>
    </source>
</evidence>
<protein>
    <recommendedName>
        <fullName evidence="9 10">Transcription termination factor Rho</fullName>
        <ecNumber evidence="9 10">3.6.4.-</ecNumber>
    </recommendedName>
    <alternativeName>
        <fullName evidence="9">ATP-dependent helicase Rho</fullName>
    </alternativeName>
</protein>
<reference evidence="14" key="1">
    <citation type="submission" date="2020-08" db="EMBL/GenBank/DDBJ databases">
        <title>Genomic insights into the carbon and energy metabolism of the first obligate autotrophic acetogenic bacterium Aceticella autotrophica gen. nov., sp. nov.</title>
        <authorList>
            <person name="Toshchakov S.V."/>
            <person name="Elcheninov A.G."/>
            <person name="Kublanov I.V."/>
            <person name="Frolov E.N."/>
            <person name="Lebedinsky A.V."/>
        </authorList>
    </citation>
    <scope>NUCLEOTIDE SEQUENCE</scope>
    <source>
        <strain evidence="14">3443-3Ac</strain>
    </source>
</reference>
<dbReference type="SUPFAM" id="SSF52540">
    <property type="entry name" value="P-loop containing nucleoside triphosphate hydrolases"/>
    <property type="match status" value="1"/>
</dbReference>
<dbReference type="GO" id="GO:0005524">
    <property type="term" value="F:ATP binding"/>
    <property type="evidence" value="ECO:0007669"/>
    <property type="project" value="UniProtKB-UniRule"/>
</dbReference>
<feature type="binding site" evidence="9">
    <location>
        <position position="295"/>
    </location>
    <ligand>
        <name>ATP</name>
        <dbReference type="ChEBI" id="CHEBI:30616"/>
    </ligand>
</feature>
<dbReference type="GO" id="GO:0003723">
    <property type="term" value="F:RNA binding"/>
    <property type="evidence" value="ECO:0007669"/>
    <property type="project" value="UniProtKB-UniRule"/>
</dbReference>
<keyword evidence="3 9" id="KW-0378">Hydrolase</keyword>
<gene>
    <name evidence="9 14" type="primary">rho</name>
    <name evidence="14" type="ORF">ACETAC_09265</name>
</gene>
<keyword evidence="15" id="KW-1185">Reference proteome</keyword>
<evidence type="ECO:0000256" key="9">
    <source>
        <dbReference type="HAMAP-Rule" id="MF_01884"/>
    </source>
</evidence>
<feature type="binding site" evidence="9">
    <location>
        <begin position="252"/>
        <end position="257"/>
    </location>
    <ligand>
        <name>ATP</name>
        <dbReference type="ChEBI" id="CHEBI:30616"/>
    </ligand>
</feature>
<comment type="subunit">
    <text evidence="9">Homohexamer. The homohexamer assembles into an open ring structure.</text>
</comment>
<dbReference type="InterPro" id="IPR027417">
    <property type="entry name" value="P-loop_NTPase"/>
</dbReference>
<evidence type="ECO:0000256" key="7">
    <source>
        <dbReference type="ARBA" id="ARBA00023015"/>
    </source>
</evidence>
<dbReference type="GO" id="GO:0016787">
    <property type="term" value="F:hydrolase activity"/>
    <property type="evidence" value="ECO:0007669"/>
    <property type="project" value="UniProtKB-KW"/>
</dbReference>
<dbReference type="InterPro" id="IPR000194">
    <property type="entry name" value="ATPase_F1/V1/A1_a/bsu_nucl-bd"/>
</dbReference>
<evidence type="ECO:0000256" key="3">
    <source>
        <dbReference type="ARBA" id="ARBA00022801"/>
    </source>
</evidence>
<dbReference type="EC" id="3.6.4.-" evidence="9 10"/>
<sequence length="509" mass="58160">MDLKELEGKSLMELRELARSLGIKSITKYRKQQLRDIIEEESKRVGIKEETREEAKEEKEIEKEETREDNNEMLNLKVVDENLKGAVQEIEDLNQDTTVKIKEKNGERINSFIKEGLPLVGEVSEPLKELIETQGDIVAEGVLDIMPDGYGFLRVENFMQGSKDIYISQSQIRRFGLKIGDKVRGITRIPREGEKYSAILYVESINDENPELAKRRIPFDELTPIFPQEKIKLETNPTELAMRLVDIIAPIGKGQRGMIVAPPKAGKTTLLKKFANSISKNHPEIHLIVLLVDERPEEVTDMKRSINGEVVYSTFDELPEHHTKVAEMVLEYAKRLVEYKKDVVILMDSITRLARAYNLVTPPSGRTLSGGIDPSALHPPKRFFGAARNIEEGGSLTILATSLIETGSRMDDVIFEEFKGTGNMELHLDRRLQERRIFPAIDIYKSGTRREELLLTPREIEAMFMIRKAMSSVPQGEVTEMLIEKLMRTKTNNEFIEGIRSQLMQFYKS</sequence>
<feature type="domain" description="Rho RNA-BD" evidence="13">
    <location>
        <begin position="136"/>
        <end position="209"/>
    </location>
</feature>
<feature type="binding site" evidence="9">
    <location>
        <begin position="264"/>
        <end position="269"/>
    </location>
    <ligand>
        <name>ATP</name>
        <dbReference type="ChEBI" id="CHEBI:30616"/>
    </ligand>
</feature>
<keyword evidence="5 9" id="KW-0067">ATP-binding</keyword>
<dbReference type="AlphaFoldDB" id="A0A975AV69"/>
<dbReference type="Gene3D" id="3.40.50.300">
    <property type="entry name" value="P-loop containing nucleotide triphosphate hydrolases"/>
    <property type="match status" value="1"/>
</dbReference>
<dbReference type="SUPFAM" id="SSF50249">
    <property type="entry name" value="Nucleic acid-binding proteins"/>
    <property type="match status" value="1"/>
</dbReference>
<dbReference type="InterPro" id="IPR003593">
    <property type="entry name" value="AAA+_ATPase"/>
</dbReference>
<dbReference type="PANTHER" id="PTHR46425">
    <property type="entry name" value="TRANSCRIPTION TERMINATION FACTOR RHO"/>
    <property type="match status" value="1"/>
</dbReference>
<dbReference type="SMART" id="SM00382">
    <property type="entry name" value="AAA"/>
    <property type="match status" value="1"/>
</dbReference>
<dbReference type="PANTHER" id="PTHR46425:SF1">
    <property type="entry name" value="TRANSCRIPTION TERMINATION FACTOR RHO"/>
    <property type="match status" value="1"/>
</dbReference>
<dbReference type="InterPro" id="IPR041703">
    <property type="entry name" value="Rho_factor_ATP-bd"/>
</dbReference>
<dbReference type="SUPFAM" id="SSF68912">
    <property type="entry name" value="Rho N-terminal domain-like"/>
    <property type="match status" value="1"/>
</dbReference>
<dbReference type="KEGG" id="aaut:ACETAC_09265"/>
<dbReference type="InterPro" id="IPR011112">
    <property type="entry name" value="Rho-like_N"/>
</dbReference>
<keyword evidence="4 9" id="KW-0347">Helicase</keyword>
<dbReference type="InterPro" id="IPR012340">
    <property type="entry name" value="NA-bd_OB-fold"/>
</dbReference>
<dbReference type="Gene3D" id="1.10.720.10">
    <property type="match status" value="1"/>
</dbReference>
<evidence type="ECO:0000256" key="1">
    <source>
        <dbReference type="ARBA" id="ARBA00022472"/>
    </source>
</evidence>
<dbReference type="InterPro" id="IPR011129">
    <property type="entry name" value="CSD"/>
</dbReference>
<dbReference type="SMART" id="SM00959">
    <property type="entry name" value="Rho_N"/>
    <property type="match status" value="1"/>
</dbReference>
<dbReference type="CDD" id="cd01128">
    <property type="entry name" value="rho_factor_C"/>
    <property type="match status" value="1"/>
</dbReference>
<organism evidence="14 15">
    <name type="scientific">Aceticella autotrophica</name>
    <dbReference type="NCBI Taxonomy" id="2755338"/>
    <lineage>
        <taxon>Bacteria</taxon>
        <taxon>Bacillati</taxon>
        <taxon>Bacillota</taxon>
        <taxon>Clostridia</taxon>
        <taxon>Thermoanaerobacterales</taxon>
        <taxon>Thermoanaerobacteraceae</taxon>
        <taxon>Aceticella</taxon>
    </lineage>
</organism>
<comment type="similarity">
    <text evidence="9 11">Belongs to the Rho family.</text>
</comment>
<dbReference type="GO" id="GO:0006353">
    <property type="term" value="P:DNA-templated transcription termination"/>
    <property type="evidence" value="ECO:0007669"/>
    <property type="project" value="UniProtKB-UniRule"/>
</dbReference>
<evidence type="ECO:0000313" key="15">
    <source>
        <dbReference type="Proteomes" id="UP000671913"/>
    </source>
</evidence>
<comment type="function">
    <text evidence="9">Facilitates transcription termination by a mechanism that involves Rho binding to the nascent RNA, activation of Rho's RNA-dependent ATPase activity, and release of the mRNA from the DNA template.</text>
</comment>
<feature type="region of interest" description="Disordered" evidence="12">
    <location>
        <begin position="46"/>
        <end position="68"/>
    </location>
</feature>
<dbReference type="GO" id="GO:0008186">
    <property type="term" value="F:ATP-dependent activity, acting on RNA"/>
    <property type="evidence" value="ECO:0007669"/>
    <property type="project" value="UniProtKB-UniRule"/>
</dbReference>
<dbReference type="Proteomes" id="UP000671913">
    <property type="component" value="Chromosome"/>
</dbReference>
<dbReference type="GO" id="GO:0004386">
    <property type="term" value="F:helicase activity"/>
    <property type="evidence" value="ECO:0007669"/>
    <property type="project" value="UniProtKB-UniRule"/>
</dbReference>
<dbReference type="SMART" id="SM00357">
    <property type="entry name" value="CSP"/>
    <property type="match status" value="1"/>
</dbReference>
<dbReference type="NCBIfam" id="NF006886">
    <property type="entry name" value="PRK09376.1"/>
    <property type="match status" value="1"/>
</dbReference>
<accession>A0A975AV69</accession>
<dbReference type="CDD" id="cd04459">
    <property type="entry name" value="Rho_CSD"/>
    <property type="match status" value="1"/>
</dbReference>
<dbReference type="Gene3D" id="2.40.50.140">
    <property type="entry name" value="Nucleic acid-binding proteins"/>
    <property type="match status" value="1"/>
</dbReference>
<dbReference type="Pfam" id="PF07498">
    <property type="entry name" value="Rho_N"/>
    <property type="match status" value="1"/>
</dbReference>
<dbReference type="InterPro" id="IPR036269">
    <property type="entry name" value="Rho_N_sf"/>
</dbReference>
<evidence type="ECO:0000256" key="10">
    <source>
        <dbReference type="NCBIfam" id="TIGR00767"/>
    </source>
</evidence>
<evidence type="ECO:0000256" key="5">
    <source>
        <dbReference type="ARBA" id="ARBA00022840"/>
    </source>
</evidence>
<evidence type="ECO:0000256" key="11">
    <source>
        <dbReference type="PROSITE-ProRule" id="PRU01203"/>
    </source>
</evidence>
<dbReference type="InterPro" id="IPR011113">
    <property type="entry name" value="Rho_RNA-bd"/>
</dbReference>
<evidence type="ECO:0000256" key="4">
    <source>
        <dbReference type="ARBA" id="ARBA00022806"/>
    </source>
</evidence>
<proteinExistence type="inferred from homology"/>
<dbReference type="EMBL" id="CP060096">
    <property type="protein sequence ID" value="QSZ27043.1"/>
    <property type="molecule type" value="Genomic_DNA"/>
</dbReference>
<evidence type="ECO:0000256" key="2">
    <source>
        <dbReference type="ARBA" id="ARBA00022741"/>
    </source>
</evidence>
<evidence type="ECO:0000256" key="6">
    <source>
        <dbReference type="ARBA" id="ARBA00022884"/>
    </source>
</evidence>
<keyword evidence="1 9" id="KW-0806">Transcription termination</keyword>
<keyword evidence="6 9" id="KW-0694">RNA-binding</keyword>
<evidence type="ECO:0000256" key="12">
    <source>
        <dbReference type="SAM" id="MobiDB-lite"/>
    </source>
</evidence>
<dbReference type="Pfam" id="PF07497">
    <property type="entry name" value="Rho_RNA_bind"/>
    <property type="match status" value="1"/>
</dbReference>
<dbReference type="Pfam" id="PF00006">
    <property type="entry name" value="ATP-synt_ab"/>
    <property type="match status" value="1"/>
</dbReference>
<evidence type="ECO:0000256" key="8">
    <source>
        <dbReference type="ARBA" id="ARBA00023163"/>
    </source>
</evidence>
<dbReference type="PROSITE" id="PS51856">
    <property type="entry name" value="RHO_RNA_BD"/>
    <property type="match status" value="1"/>
</dbReference>
<keyword evidence="8 9" id="KW-0804">Transcription</keyword>
<dbReference type="InterPro" id="IPR004665">
    <property type="entry name" value="Term_rho"/>
</dbReference>